<feature type="compositionally biased region" description="Basic residues" evidence="1">
    <location>
        <begin position="672"/>
        <end position="681"/>
    </location>
</feature>
<dbReference type="AlphaFoldDB" id="A0ABD6EAQ9"/>
<reference evidence="2 3" key="1">
    <citation type="submission" date="2024-08" db="EMBL/GenBank/DDBJ databases">
        <title>Gnathostoma spinigerum genome.</title>
        <authorList>
            <person name="Gonzalez-Bertolin B."/>
            <person name="Monzon S."/>
            <person name="Zaballos A."/>
            <person name="Jimenez P."/>
            <person name="Dekumyoy P."/>
            <person name="Varona S."/>
            <person name="Cuesta I."/>
            <person name="Sumanam S."/>
            <person name="Adisakwattana P."/>
            <person name="Gasser R.B."/>
            <person name="Hernandez-Gonzalez A."/>
            <person name="Young N.D."/>
            <person name="Perteguer M.J."/>
        </authorList>
    </citation>
    <scope>NUCLEOTIDE SEQUENCE [LARGE SCALE GENOMIC DNA]</scope>
    <source>
        <strain evidence="2">AL3</strain>
        <tissue evidence="2">Liver</tissue>
    </source>
</reference>
<feature type="region of interest" description="Disordered" evidence="1">
    <location>
        <begin position="507"/>
        <end position="536"/>
    </location>
</feature>
<feature type="region of interest" description="Disordered" evidence="1">
    <location>
        <begin position="457"/>
        <end position="477"/>
    </location>
</feature>
<feature type="region of interest" description="Disordered" evidence="1">
    <location>
        <begin position="627"/>
        <end position="690"/>
    </location>
</feature>
<evidence type="ECO:0000313" key="3">
    <source>
        <dbReference type="Proteomes" id="UP001608902"/>
    </source>
</evidence>
<dbReference type="EMBL" id="JBGFUD010001761">
    <property type="protein sequence ID" value="MFH4976720.1"/>
    <property type="molecule type" value="Genomic_DNA"/>
</dbReference>
<evidence type="ECO:0000313" key="2">
    <source>
        <dbReference type="EMBL" id="MFH4976720.1"/>
    </source>
</evidence>
<name>A0ABD6EAQ9_9BILA</name>
<proteinExistence type="predicted"/>
<feature type="compositionally biased region" description="Basic and acidic residues" evidence="1">
    <location>
        <begin position="245"/>
        <end position="257"/>
    </location>
</feature>
<feature type="region of interest" description="Disordered" evidence="1">
    <location>
        <begin position="1"/>
        <end position="32"/>
    </location>
</feature>
<protein>
    <submittedName>
        <fullName evidence="2">Uncharacterized protein</fullName>
    </submittedName>
</protein>
<keyword evidence="3" id="KW-1185">Reference proteome</keyword>
<dbReference type="Proteomes" id="UP001608902">
    <property type="component" value="Unassembled WGS sequence"/>
</dbReference>
<feature type="compositionally biased region" description="Polar residues" evidence="1">
    <location>
        <begin position="162"/>
        <end position="180"/>
    </location>
</feature>
<feature type="compositionally biased region" description="Polar residues" evidence="1">
    <location>
        <begin position="629"/>
        <end position="641"/>
    </location>
</feature>
<comment type="caution">
    <text evidence="2">The sequence shown here is derived from an EMBL/GenBank/DDBJ whole genome shotgun (WGS) entry which is preliminary data.</text>
</comment>
<feature type="region of interest" description="Disordered" evidence="1">
    <location>
        <begin position="236"/>
        <end position="299"/>
    </location>
</feature>
<evidence type="ECO:0000256" key="1">
    <source>
        <dbReference type="SAM" id="MobiDB-lite"/>
    </source>
</evidence>
<organism evidence="2 3">
    <name type="scientific">Gnathostoma spinigerum</name>
    <dbReference type="NCBI Taxonomy" id="75299"/>
    <lineage>
        <taxon>Eukaryota</taxon>
        <taxon>Metazoa</taxon>
        <taxon>Ecdysozoa</taxon>
        <taxon>Nematoda</taxon>
        <taxon>Chromadorea</taxon>
        <taxon>Rhabditida</taxon>
        <taxon>Spirurina</taxon>
        <taxon>Gnathostomatomorpha</taxon>
        <taxon>Gnathostomatoidea</taxon>
        <taxon>Gnathostomatidae</taxon>
        <taxon>Gnathostoma</taxon>
    </lineage>
</organism>
<feature type="region of interest" description="Disordered" evidence="1">
    <location>
        <begin position="158"/>
        <end position="186"/>
    </location>
</feature>
<gene>
    <name evidence="2" type="ORF">AB6A40_003429</name>
</gene>
<sequence>MFDEEFHRGQSWAFRRKHHQESNENIPRNRDIPISEATLAGISSYRPDFPTMAFRRENQSWRRAQFEGGFSGEYQNDYLEQHRGWHTNENSESWRMLSDDRRGSIDMSDRDFVRVGSDCGSAYLSPSSESWRPSDYHELPIEKYCNENSSRKRRYIEEENGGDQNRNMKSSDQWTYSGMSRESEDNRELNEIGRQYWHADSHRRLSNSESSKVERRKYFYDYDEEIHGVTPRDLQSKNMFLNDSGKSKDDGGIRTTRENSQAVDGRNECLPRSPTSKAEEGIDSAPKQKGSKNSKEVNKLGEEEMNALRSMTKRKNSFSGQAMRDSLEASGDISCPDRFGRTCDDRNDQRILELQGALSSSGQSPSYRYESRLNDDYDGGCIIDPKDYIEKLSNPDMSDYQFEDNFDQTCDSKEVTKKPATSSDSFAVSSVQNQETKATKAFFEKKTLLGVAPKTKFYEEHGPDAQEKSARTENDRSMRPALLIHPMERSYKPALNVLNSPGCSNCDDESQCTQGLPQRRPFIREGVSQSNDPSKEIERELARKGLDRKLPPELKSQLSEVVTQVIERVKSNRDSPNVSGELTRPSREPILSARPPVPPTYNIENRRAVLVHPSTPNDTKYKGIADSYPSENCRNGPTGISPSRPGLLRCPPAPPTRDTDHFFFNVSEQWRGSHKPSKPKVRPGLLPPPV</sequence>
<accession>A0ABD6EAQ9</accession>
<feature type="region of interest" description="Disordered" evidence="1">
    <location>
        <begin position="571"/>
        <end position="601"/>
    </location>
</feature>